<accession>A0A0V8JJ23</accession>
<reference evidence="1 2" key="1">
    <citation type="submission" date="2015-11" db="EMBL/GenBank/DDBJ databases">
        <title>Bacillus caseinolyticus sp nov.</title>
        <authorList>
            <person name="Dastager S.G."/>
            <person name="Mawlankar R."/>
        </authorList>
    </citation>
    <scope>NUCLEOTIDE SEQUENCE [LARGE SCALE GENOMIC DNA]</scope>
    <source>
        <strain evidence="1 2">SGD-V-76</strain>
    </source>
</reference>
<protein>
    <recommendedName>
        <fullName evidence="3">Lipoprotein</fullName>
    </recommendedName>
</protein>
<name>A0A0V8JJ23_9BACI</name>
<proteinExistence type="predicted"/>
<gene>
    <name evidence="1" type="ORF">AS180_15665</name>
</gene>
<dbReference type="InterPro" id="IPR025673">
    <property type="entry name" value="PCYCGC"/>
</dbReference>
<dbReference type="EMBL" id="LNQP01000058">
    <property type="protein sequence ID" value="KSU86969.1"/>
    <property type="molecule type" value="Genomic_DNA"/>
</dbReference>
<keyword evidence="2" id="KW-1185">Reference proteome</keyword>
<sequence length="164" mass="18289">MNCGKWMILGIVSTSIVLTGCGKEKSSSEHESHSHHEIETTADIREETKSNEILPTFLNDKDENMKVVYRSVGKHKELLEKIPCYCGCGDTVGHTSSYDCFIYENKVGGAVVWDDHATRCGICLDIAAQSVIEYSQGKSIKQIRNDIDEKYKKGYGKPTPTPKI</sequence>
<dbReference type="Pfam" id="PF13798">
    <property type="entry name" value="PCYCGC"/>
    <property type="match status" value="1"/>
</dbReference>
<dbReference type="AlphaFoldDB" id="A0A0V8JJ23"/>
<comment type="caution">
    <text evidence="1">The sequence shown here is derived from an EMBL/GenBank/DDBJ whole genome shotgun (WGS) entry which is preliminary data.</text>
</comment>
<evidence type="ECO:0008006" key="3">
    <source>
        <dbReference type="Google" id="ProtNLM"/>
    </source>
</evidence>
<organism evidence="1 2">
    <name type="scientific">Priestia veravalensis</name>
    <dbReference type="NCBI Taxonomy" id="1414648"/>
    <lineage>
        <taxon>Bacteria</taxon>
        <taxon>Bacillati</taxon>
        <taxon>Bacillota</taxon>
        <taxon>Bacilli</taxon>
        <taxon>Bacillales</taxon>
        <taxon>Bacillaceae</taxon>
        <taxon>Priestia</taxon>
    </lineage>
</organism>
<dbReference type="PROSITE" id="PS51257">
    <property type="entry name" value="PROKAR_LIPOPROTEIN"/>
    <property type="match status" value="1"/>
</dbReference>
<dbReference type="Proteomes" id="UP000053681">
    <property type="component" value="Unassembled WGS sequence"/>
</dbReference>
<evidence type="ECO:0000313" key="1">
    <source>
        <dbReference type="EMBL" id="KSU86969.1"/>
    </source>
</evidence>
<evidence type="ECO:0000313" key="2">
    <source>
        <dbReference type="Proteomes" id="UP000053681"/>
    </source>
</evidence>